<keyword evidence="2" id="KW-1185">Reference proteome</keyword>
<gene>
    <name evidence="1" type="ORF">HSR122_1391</name>
</gene>
<protein>
    <submittedName>
        <fullName evidence="1">Uncharacterized protein</fullName>
    </submittedName>
</protein>
<dbReference type="Proteomes" id="UP000662973">
    <property type="component" value="Chromosome"/>
</dbReference>
<organism evidence="1 2">
    <name type="scientific">Halapricum desulfuricans</name>
    <dbReference type="NCBI Taxonomy" id="2841257"/>
    <lineage>
        <taxon>Archaea</taxon>
        <taxon>Methanobacteriati</taxon>
        <taxon>Methanobacteriota</taxon>
        <taxon>Stenosarchaea group</taxon>
        <taxon>Halobacteria</taxon>
        <taxon>Halobacteriales</taxon>
        <taxon>Haloarculaceae</taxon>
        <taxon>Halapricum</taxon>
    </lineage>
</organism>
<evidence type="ECO:0000313" key="1">
    <source>
        <dbReference type="EMBL" id="QSG08787.1"/>
    </source>
</evidence>
<proteinExistence type="predicted"/>
<reference evidence="1 2" key="1">
    <citation type="submission" date="2020-11" db="EMBL/GenBank/DDBJ databases">
        <title>Carbohydrate-dependent, anaerobic sulfur respiration: A novel catabolism in halophilic archaea.</title>
        <authorList>
            <person name="Sorokin D.Y."/>
            <person name="Messina E."/>
            <person name="Smedile F."/>
            <person name="La Cono V."/>
            <person name="Hallsworth J.E."/>
            <person name="Yakimov M.M."/>
        </authorList>
    </citation>
    <scope>NUCLEOTIDE SEQUENCE [LARGE SCALE GENOMIC DNA]</scope>
    <source>
        <strain evidence="1 2">HSR12-2</strain>
    </source>
</reference>
<evidence type="ECO:0000313" key="2">
    <source>
        <dbReference type="Proteomes" id="UP000662973"/>
    </source>
</evidence>
<accession>A0A897N7V8</accession>
<dbReference type="AlphaFoldDB" id="A0A897N7V8"/>
<dbReference type="KEGG" id="hds:HSR122_1391"/>
<name>A0A897N7V8_9EURY</name>
<sequence length="61" mass="6689">MCNFAVVRDGTFGAMAVTRTERRDFPGNRPLLAVASPGENRRDVPDVAVARRQSRTAADNE</sequence>
<dbReference type="EMBL" id="CP064788">
    <property type="protein sequence ID" value="QSG08787.1"/>
    <property type="molecule type" value="Genomic_DNA"/>
</dbReference>